<evidence type="ECO:0000313" key="2">
    <source>
        <dbReference type="Proteomes" id="UP000593560"/>
    </source>
</evidence>
<dbReference type="OrthoDB" id="10277949at2759"/>
<name>A0A7J9GED7_9ROSI</name>
<dbReference type="AlphaFoldDB" id="A0A7J9GED7"/>
<dbReference type="Proteomes" id="UP000593560">
    <property type="component" value="Unassembled WGS sequence"/>
</dbReference>
<accession>A0A7J9GED7</accession>
<proteinExistence type="predicted"/>
<organism evidence="1 2">
    <name type="scientific">Gossypium harknessii</name>
    <dbReference type="NCBI Taxonomy" id="34285"/>
    <lineage>
        <taxon>Eukaryota</taxon>
        <taxon>Viridiplantae</taxon>
        <taxon>Streptophyta</taxon>
        <taxon>Embryophyta</taxon>
        <taxon>Tracheophyta</taxon>
        <taxon>Spermatophyta</taxon>
        <taxon>Magnoliopsida</taxon>
        <taxon>eudicotyledons</taxon>
        <taxon>Gunneridae</taxon>
        <taxon>Pentapetalae</taxon>
        <taxon>rosids</taxon>
        <taxon>malvids</taxon>
        <taxon>Malvales</taxon>
        <taxon>Malvaceae</taxon>
        <taxon>Malvoideae</taxon>
        <taxon>Gossypium</taxon>
    </lineage>
</organism>
<gene>
    <name evidence="1" type="ORF">Gohar_006748</name>
</gene>
<dbReference type="EMBL" id="JABFAD010000004">
    <property type="protein sequence ID" value="MBA0795927.1"/>
    <property type="molecule type" value="Genomic_DNA"/>
</dbReference>
<reference evidence="1 2" key="1">
    <citation type="journal article" date="2019" name="Genome Biol. Evol.">
        <title>Insights into the evolution of the New World diploid cottons (Gossypium, subgenus Houzingenia) based on genome sequencing.</title>
        <authorList>
            <person name="Grover C.E."/>
            <person name="Arick M.A. 2nd"/>
            <person name="Thrash A."/>
            <person name="Conover J.L."/>
            <person name="Sanders W.S."/>
            <person name="Peterson D.G."/>
            <person name="Frelichowski J.E."/>
            <person name="Scheffler J.A."/>
            <person name="Scheffler B.E."/>
            <person name="Wendel J.F."/>
        </authorList>
    </citation>
    <scope>NUCLEOTIDE SEQUENCE [LARGE SCALE GENOMIC DNA]</scope>
    <source>
        <strain evidence="1">0</strain>
        <tissue evidence="1">Leaf</tissue>
    </source>
</reference>
<sequence>MIDLWAYSNKEEGWRVELAGLDSSTNDYLCVVGSFLTASMIQFQAMKITLANL</sequence>
<evidence type="ECO:0000313" key="1">
    <source>
        <dbReference type="EMBL" id="MBA0795927.1"/>
    </source>
</evidence>
<protein>
    <submittedName>
        <fullName evidence="1">Uncharacterized protein</fullName>
    </submittedName>
</protein>
<comment type="caution">
    <text evidence="1">The sequence shown here is derived from an EMBL/GenBank/DDBJ whole genome shotgun (WGS) entry which is preliminary data.</text>
</comment>
<keyword evidence="2" id="KW-1185">Reference proteome</keyword>